<feature type="compositionally biased region" description="Low complexity" evidence="1">
    <location>
        <begin position="18"/>
        <end position="30"/>
    </location>
</feature>
<dbReference type="Proteomes" id="UP000823388">
    <property type="component" value="Chromosome 5K"/>
</dbReference>
<proteinExistence type="predicted"/>
<dbReference type="AlphaFoldDB" id="A0A8T0SGZ9"/>
<evidence type="ECO:0000313" key="3">
    <source>
        <dbReference type="Proteomes" id="UP000823388"/>
    </source>
</evidence>
<feature type="compositionally biased region" description="Low complexity" evidence="1">
    <location>
        <begin position="73"/>
        <end position="86"/>
    </location>
</feature>
<evidence type="ECO:0000256" key="1">
    <source>
        <dbReference type="SAM" id="MobiDB-lite"/>
    </source>
</evidence>
<keyword evidence="3" id="KW-1185">Reference proteome</keyword>
<feature type="compositionally biased region" description="Basic residues" evidence="1">
    <location>
        <begin position="55"/>
        <end position="72"/>
    </location>
</feature>
<gene>
    <name evidence="2" type="ORF">PVAP13_5KG355814</name>
</gene>
<comment type="caution">
    <text evidence="2">The sequence shown here is derived from an EMBL/GenBank/DDBJ whole genome shotgun (WGS) entry which is preliminary data.</text>
</comment>
<sequence>MKGPAEQRRPAAGDHRSLNLISSLPSSPALKSHRHGLPGGRHSPGSCSRLQPGRTRARGRRPDPRRKGRRRPALGPAPHGPLAVGARTRRRTAHPAATGRRGSLPHRSRAGRPPGVAGAGANEVAGGAGVAGRRGSWEQGEPRRSRGGRPPWVTGAGGQVLPEWDTAGLLTPEQGRPE</sequence>
<accession>A0A8T0SGZ9</accession>
<feature type="region of interest" description="Disordered" evidence="1">
    <location>
        <begin position="1"/>
        <end position="178"/>
    </location>
</feature>
<feature type="compositionally biased region" description="Low complexity" evidence="1">
    <location>
        <begin position="111"/>
        <end position="125"/>
    </location>
</feature>
<evidence type="ECO:0000313" key="2">
    <source>
        <dbReference type="EMBL" id="KAG2597821.1"/>
    </source>
</evidence>
<name>A0A8T0SGZ9_PANVG</name>
<protein>
    <submittedName>
        <fullName evidence="2">Uncharacterized protein</fullName>
    </submittedName>
</protein>
<organism evidence="2 3">
    <name type="scientific">Panicum virgatum</name>
    <name type="common">Blackwell switchgrass</name>
    <dbReference type="NCBI Taxonomy" id="38727"/>
    <lineage>
        <taxon>Eukaryota</taxon>
        <taxon>Viridiplantae</taxon>
        <taxon>Streptophyta</taxon>
        <taxon>Embryophyta</taxon>
        <taxon>Tracheophyta</taxon>
        <taxon>Spermatophyta</taxon>
        <taxon>Magnoliopsida</taxon>
        <taxon>Liliopsida</taxon>
        <taxon>Poales</taxon>
        <taxon>Poaceae</taxon>
        <taxon>PACMAD clade</taxon>
        <taxon>Panicoideae</taxon>
        <taxon>Panicodae</taxon>
        <taxon>Paniceae</taxon>
        <taxon>Panicinae</taxon>
        <taxon>Panicum</taxon>
        <taxon>Panicum sect. Hiantes</taxon>
    </lineage>
</organism>
<dbReference type="EMBL" id="CM029045">
    <property type="protein sequence ID" value="KAG2597821.1"/>
    <property type="molecule type" value="Genomic_DNA"/>
</dbReference>
<feature type="compositionally biased region" description="Basic and acidic residues" evidence="1">
    <location>
        <begin position="1"/>
        <end position="17"/>
    </location>
</feature>
<reference evidence="2" key="1">
    <citation type="submission" date="2020-05" db="EMBL/GenBank/DDBJ databases">
        <title>WGS assembly of Panicum virgatum.</title>
        <authorList>
            <person name="Lovell J.T."/>
            <person name="Jenkins J."/>
            <person name="Shu S."/>
            <person name="Juenger T.E."/>
            <person name="Schmutz J."/>
        </authorList>
    </citation>
    <scope>NUCLEOTIDE SEQUENCE</scope>
    <source>
        <strain evidence="2">AP13</strain>
    </source>
</reference>